<protein>
    <submittedName>
        <fullName evidence="1">Uncharacterized protein</fullName>
    </submittedName>
</protein>
<dbReference type="EMBL" id="FNFT01000001">
    <property type="protein sequence ID" value="SDJ90014.1"/>
    <property type="molecule type" value="Genomic_DNA"/>
</dbReference>
<dbReference type="STRING" id="2200.GCA_001571405_01188"/>
<sequence length="80" mass="8183">MNRFGIRGSTSVVTATEAARLAAVPGVTTASSILIVEDRHSPPGGEAGSANLAARSPAVLIVVDRHTPTSDTLRLQTMTG</sequence>
<accession>A0A1G8XIF3</accession>
<evidence type="ECO:0000313" key="1">
    <source>
        <dbReference type="EMBL" id="SDJ90014.1"/>
    </source>
</evidence>
<gene>
    <name evidence="1" type="ORF">SAMN04488571_101442</name>
</gene>
<proteinExistence type="predicted"/>
<name>A0A1G8XIF3_9EURY</name>
<dbReference type="RefSeq" id="WP_066956790.1">
    <property type="nucleotide sequence ID" value="NZ_BCNX01000006.1"/>
</dbReference>
<dbReference type="AlphaFoldDB" id="A0A1G8XIF3"/>
<evidence type="ECO:0000313" key="2">
    <source>
        <dbReference type="Proteomes" id="UP000326500"/>
    </source>
</evidence>
<organism evidence="1 2">
    <name type="scientific">Methanoculleus thermophilus</name>
    <dbReference type="NCBI Taxonomy" id="2200"/>
    <lineage>
        <taxon>Archaea</taxon>
        <taxon>Methanobacteriati</taxon>
        <taxon>Methanobacteriota</taxon>
        <taxon>Stenosarchaea group</taxon>
        <taxon>Methanomicrobia</taxon>
        <taxon>Methanomicrobiales</taxon>
        <taxon>Methanomicrobiaceae</taxon>
        <taxon>Methanoculleus</taxon>
    </lineage>
</organism>
<dbReference type="Proteomes" id="UP000326500">
    <property type="component" value="Unassembled WGS sequence"/>
</dbReference>
<reference evidence="1 2" key="1">
    <citation type="submission" date="2016-10" db="EMBL/GenBank/DDBJ databases">
        <authorList>
            <person name="Varghese N."/>
            <person name="Submissions S."/>
        </authorList>
    </citation>
    <scope>NUCLEOTIDE SEQUENCE [LARGE SCALE GENOMIC DNA]</scope>
    <source>
        <strain evidence="1 2">DSM 2373</strain>
    </source>
</reference>
<keyword evidence="2" id="KW-1185">Reference proteome</keyword>